<evidence type="ECO:0000313" key="2">
    <source>
        <dbReference type="Proteomes" id="UP001432209"/>
    </source>
</evidence>
<proteinExistence type="predicted"/>
<gene>
    <name evidence="1" type="ORF">OG442_31055</name>
</gene>
<accession>A0ABZ2AFT4</accession>
<dbReference type="Proteomes" id="UP001432209">
    <property type="component" value="Chromosome"/>
</dbReference>
<sequence length="143" mass="14854">MGGRRHIRDARPTALLGAVVTLLAALSICLGPADTHHQAPSPAVTAAASAHTERGITLRTDVDADAARPASAPEYTCPYDRGGCRFIPHLGAAVLTAPHPVDPLGTHDMGPARLELPPGTGQVSRSGAFPRAPDLHVLQVLRT</sequence>
<dbReference type="RefSeq" id="WP_329079584.1">
    <property type="nucleotide sequence ID" value="NZ_CP109389.1"/>
</dbReference>
<evidence type="ECO:0000313" key="1">
    <source>
        <dbReference type="EMBL" id="WUX55607.1"/>
    </source>
</evidence>
<dbReference type="GeneID" id="91341266"/>
<keyword evidence="2" id="KW-1185">Reference proteome</keyword>
<dbReference type="EMBL" id="CP109495">
    <property type="protein sequence ID" value="WUX55607.1"/>
    <property type="molecule type" value="Genomic_DNA"/>
</dbReference>
<name>A0ABZ2AFT4_STRNV</name>
<reference evidence="1" key="1">
    <citation type="submission" date="2022-10" db="EMBL/GenBank/DDBJ databases">
        <title>The complete genomes of actinobacterial strains from the NBC collection.</title>
        <authorList>
            <person name="Joergensen T.S."/>
            <person name="Alvarez Arevalo M."/>
            <person name="Sterndorff E.B."/>
            <person name="Faurdal D."/>
            <person name="Vuksanovic O."/>
            <person name="Mourched A.-S."/>
            <person name="Charusanti P."/>
            <person name="Shaw S."/>
            <person name="Blin K."/>
            <person name="Weber T."/>
        </authorList>
    </citation>
    <scope>NUCLEOTIDE SEQUENCE</scope>
    <source>
        <strain evidence="1">NBC_01432</strain>
    </source>
</reference>
<protein>
    <submittedName>
        <fullName evidence="1">Uncharacterized protein</fullName>
    </submittedName>
</protein>
<organism evidence="1 2">
    <name type="scientific">Streptomyces niveus</name>
    <name type="common">Streptomyces spheroides</name>
    <dbReference type="NCBI Taxonomy" id="193462"/>
    <lineage>
        <taxon>Bacteria</taxon>
        <taxon>Bacillati</taxon>
        <taxon>Actinomycetota</taxon>
        <taxon>Actinomycetes</taxon>
        <taxon>Kitasatosporales</taxon>
        <taxon>Streptomycetaceae</taxon>
        <taxon>Streptomyces</taxon>
    </lineage>
</organism>